<gene>
    <name evidence="7" type="ORF">R9Z33_14440</name>
</gene>
<dbReference type="PANTHER" id="PTHR42794:SF1">
    <property type="entry name" value="HEMIN IMPORT ATP-BINDING PROTEIN HMUV"/>
    <property type="match status" value="1"/>
</dbReference>
<dbReference type="InterPro" id="IPR003439">
    <property type="entry name" value="ABC_transporter-like_ATP-bd"/>
</dbReference>
<proteinExistence type="predicted"/>
<dbReference type="PANTHER" id="PTHR42794">
    <property type="entry name" value="HEMIN IMPORT ATP-BINDING PROTEIN HMUV"/>
    <property type="match status" value="1"/>
</dbReference>
<dbReference type="SMART" id="SM00382">
    <property type="entry name" value="AAA"/>
    <property type="match status" value="1"/>
</dbReference>
<dbReference type="Pfam" id="PF00005">
    <property type="entry name" value="ABC_tran"/>
    <property type="match status" value="1"/>
</dbReference>
<dbReference type="RefSeq" id="WP_318647281.1">
    <property type="nucleotide sequence ID" value="NZ_CP137852.1"/>
</dbReference>
<name>A0ABZ0PCF5_9PROT</name>
<dbReference type="InterPro" id="IPR027417">
    <property type="entry name" value="P-loop_NTPase"/>
</dbReference>
<dbReference type="CDD" id="cd03214">
    <property type="entry name" value="ABC_Iron-Siderophores_B12_Hemin"/>
    <property type="match status" value="1"/>
</dbReference>
<evidence type="ECO:0000256" key="1">
    <source>
        <dbReference type="ARBA" id="ARBA00022448"/>
    </source>
</evidence>
<dbReference type="PROSITE" id="PS50893">
    <property type="entry name" value="ABC_TRANSPORTER_2"/>
    <property type="match status" value="1"/>
</dbReference>
<organism evidence="7 8">
    <name type="scientific">Sediminicoccus rosea</name>
    <dbReference type="NCBI Taxonomy" id="1225128"/>
    <lineage>
        <taxon>Bacteria</taxon>
        <taxon>Pseudomonadati</taxon>
        <taxon>Pseudomonadota</taxon>
        <taxon>Alphaproteobacteria</taxon>
        <taxon>Acetobacterales</taxon>
        <taxon>Roseomonadaceae</taxon>
        <taxon>Sediminicoccus</taxon>
    </lineage>
</organism>
<dbReference type="PROSITE" id="PS00211">
    <property type="entry name" value="ABC_TRANSPORTER_1"/>
    <property type="match status" value="1"/>
</dbReference>
<reference evidence="7 8" key="1">
    <citation type="submission" date="2023-11" db="EMBL/GenBank/DDBJ databases">
        <title>Arctic aerobic anoxygenic photoheterotroph Sediminicoccus rosea KRV36 adapts its photosynthesis to long days of polar summer.</title>
        <authorList>
            <person name="Tomasch J."/>
            <person name="Kopejtka K."/>
            <person name="Bily T."/>
            <person name="Gardiner A.T."/>
            <person name="Gardian Z."/>
            <person name="Shivaramu S."/>
            <person name="Koblizek M."/>
            <person name="Engelhardt F."/>
            <person name="Kaftan D."/>
        </authorList>
    </citation>
    <scope>NUCLEOTIDE SEQUENCE [LARGE SCALE GENOMIC DNA]</scope>
    <source>
        <strain evidence="7 8">R-30</strain>
    </source>
</reference>
<protein>
    <submittedName>
        <fullName evidence="7">Heme ABC transporter ATP-binding protein</fullName>
    </submittedName>
</protein>
<evidence type="ECO:0000259" key="6">
    <source>
        <dbReference type="PROSITE" id="PS50893"/>
    </source>
</evidence>
<dbReference type="Gene3D" id="3.40.50.300">
    <property type="entry name" value="P-loop containing nucleotide triphosphate hydrolases"/>
    <property type="match status" value="1"/>
</dbReference>
<dbReference type="InterPro" id="IPR003593">
    <property type="entry name" value="AAA+_ATPase"/>
</dbReference>
<dbReference type="GO" id="GO:0005524">
    <property type="term" value="F:ATP binding"/>
    <property type="evidence" value="ECO:0007669"/>
    <property type="project" value="UniProtKB-KW"/>
</dbReference>
<evidence type="ECO:0000256" key="4">
    <source>
        <dbReference type="ARBA" id="ARBA00022967"/>
    </source>
</evidence>
<keyword evidence="8" id="KW-1185">Reference proteome</keyword>
<dbReference type="EMBL" id="CP137852">
    <property type="protein sequence ID" value="WPB83304.1"/>
    <property type="molecule type" value="Genomic_DNA"/>
</dbReference>
<keyword evidence="4" id="KW-1278">Translocase</keyword>
<dbReference type="InterPro" id="IPR017871">
    <property type="entry name" value="ABC_transporter-like_CS"/>
</dbReference>
<feature type="domain" description="ABC transporter" evidence="6">
    <location>
        <begin position="3"/>
        <end position="236"/>
    </location>
</feature>
<evidence type="ECO:0000313" key="7">
    <source>
        <dbReference type="EMBL" id="WPB83304.1"/>
    </source>
</evidence>
<sequence length="253" mass="26529">MILSAEGLRVTRAGRVLLQVPHLVVAPGEVLAVLGANGAGKSTLLRCLSGELRPDGGEVRLLGRPLPQWPARGMARHRAVMPQASALAFPLRAREVAALGRIPWGGGDAGVEAALAAAGAEHLAERWYGTLSGGEAQRVQLARVLAQLHGTPPGRSLLMLDEPTASLDLRHQHRILEVARARAAEGAAVVMVLHDLHLAARHATHVLLLREGVPLAAGPAREMLDAALLSATYGVRLRRVPDAVGGATIFVPG</sequence>
<dbReference type="NCBIfam" id="NF010068">
    <property type="entry name" value="PRK13548.1"/>
    <property type="match status" value="1"/>
</dbReference>
<keyword evidence="1" id="KW-0813">Transport</keyword>
<evidence type="ECO:0000313" key="8">
    <source>
        <dbReference type="Proteomes" id="UP001305521"/>
    </source>
</evidence>
<comment type="function">
    <text evidence="5">Part of the ABC transporter complex HmuTUV involved in hemin import. Responsible for energy coupling to the transport system.</text>
</comment>
<evidence type="ECO:0000256" key="5">
    <source>
        <dbReference type="ARBA" id="ARBA00037066"/>
    </source>
</evidence>
<evidence type="ECO:0000256" key="2">
    <source>
        <dbReference type="ARBA" id="ARBA00022741"/>
    </source>
</evidence>
<dbReference type="SUPFAM" id="SSF52540">
    <property type="entry name" value="P-loop containing nucleoside triphosphate hydrolases"/>
    <property type="match status" value="1"/>
</dbReference>
<accession>A0ABZ0PCF5</accession>
<keyword evidence="2" id="KW-0547">Nucleotide-binding</keyword>
<evidence type="ECO:0000256" key="3">
    <source>
        <dbReference type="ARBA" id="ARBA00022840"/>
    </source>
</evidence>
<keyword evidence="3 7" id="KW-0067">ATP-binding</keyword>
<dbReference type="Proteomes" id="UP001305521">
    <property type="component" value="Chromosome"/>
</dbReference>